<comment type="caution">
    <text evidence="2">The sequence shown here is derived from an EMBL/GenBank/DDBJ whole genome shotgun (WGS) entry which is preliminary data.</text>
</comment>
<keyword evidence="1" id="KW-1133">Transmembrane helix</keyword>
<dbReference type="EMBL" id="VSSQ01001217">
    <property type="protein sequence ID" value="MPM06306.1"/>
    <property type="molecule type" value="Genomic_DNA"/>
</dbReference>
<feature type="transmembrane region" description="Helical" evidence="1">
    <location>
        <begin position="77"/>
        <end position="97"/>
    </location>
</feature>
<keyword evidence="1" id="KW-0472">Membrane</keyword>
<keyword evidence="1" id="KW-0812">Transmembrane</keyword>
<evidence type="ECO:0000313" key="2">
    <source>
        <dbReference type="EMBL" id="MPM06306.1"/>
    </source>
</evidence>
<dbReference type="AlphaFoldDB" id="A0A644WQX7"/>
<gene>
    <name evidence="2" type="ORF">SDC9_52605</name>
</gene>
<name>A0A644WQX7_9ZZZZ</name>
<proteinExistence type="predicted"/>
<organism evidence="2">
    <name type="scientific">bioreactor metagenome</name>
    <dbReference type="NCBI Taxonomy" id="1076179"/>
    <lineage>
        <taxon>unclassified sequences</taxon>
        <taxon>metagenomes</taxon>
        <taxon>ecological metagenomes</taxon>
    </lineage>
</organism>
<accession>A0A644WQX7</accession>
<feature type="transmembrane region" description="Helical" evidence="1">
    <location>
        <begin position="41"/>
        <end position="57"/>
    </location>
</feature>
<reference evidence="2" key="1">
    <citation type="submission" date="2019-08" db="EMBL/GenBank/DDBJ databases">
        <authorList>
            <person name="Kucharzyk K."/>
            <person name="Murdoch R.W."/>
            <person name="Higgins S."/>
            <person name="Loffler F."/>
        </authorList>
    </citation>
    <scope>NUCLEOTIDE SEQUENCE</scope>
</reference>
<protein>
    <submittedName>
        <fullName evidence="2">Uncharacterized protein</fullName>
    </submittedName>
</protein>
<evidence type="ECO:0000256" key="1">
    <source>
        <dbReference type="SAM" id="Phobius"/>
    </source>
</evidence>
<sequence length="101" mass="11772">MKACPYCDNKFLKIDIIFNKSYTIKCPSCNKMLSQTKNFNNINHILSILPVLLYIFLSNQINCYLIKITNNPKLSTVFFAFISGLWAYYINGLSPLWSKYK</sequence>